<evidence type="ECO:0000256" key="1">
    <source>
        <dbReference type="ARBA" id="ARBA00010370"/>
    </source>
</evidence>
<feature type="binding site" evidence="9">
    <location>
        <position position="228"/>
    </location>
    <ligand>
        <name>Ca(2+)</name>
        <dbReference type="ChEBI" id="CHEBI:29108"/>
        <label>3</label>
    </ligand>
</feature>
<evidence type="ECO:0000313" key="11">
    <source>
        <dbReference type="Proteomes" id="UP000038045"/>
    </source>
</evidence>
<feature type="binding site" description="in inhibited form" evidence="9">
    <location>
        <position position="123"/>
    </location>
    <ligand>
        <name>Zn(2+)</name>
        <dbReference type="ChEBI" id="CHEBI:29105"/>
        <label>2</label>
        <note>catalytic</note>
    </ligand>
</feature>
<feature type="binding site" evidence="9">
    <location>
        <position position="260"/>
    </location>
    <ligand>
        <name>Ca(2+)</name>
        <dbReference type="ChEBI" id="CHEBI:29108"/>
        <label>3</label>
    </ligand>
</feature>
<feature type="binding site" evidence="9">
    <location>
        <position position="229"/>
    </location>
    <ligand>
        <name>Ca(2+)</name>
        <dbReference type="ChEBI" id="CHEBI:29108"/>
        <label>3</label>
    </ligand>
</feature>
<feature type="binding site" evidence="9">
    <location>
        <position position="287"/>
    </location>
    <ligand>
        <name>Zn(2+)</name>
        <dbReference type="ChEBI" id="CHEBI:29105"/>
        <label>2</label>
        <note>catalytic</note>
    </ligand>
</feature>
<keyword evidence="9" id="KW-0106">Calcium</keyword>
<feature type="binding site" evidence="9">
    <location>
        <position position="241"/>
    </location>
    <ligand>
        <name>Zn(2+)</name>
        <dbReference type="ChEBI" id="CHEBI:29105"/>
        <label>1</label>
    </ligand>
</feature>
<dbReference type="GO" id="GO:0030198">
    <property type="term" value="P:extracellular matrix organization"/>
    <property type="evidence" value="ECO:0007669"/>
    <property type="project" value="TreeGrafter"/>
</dbReference>
<dbReference type="CDD" id="cd04278">
    <property type="entry name" value="ZnMc_MMP"/>
    <property type="match status" value="1"/>
</dbReference>
<comment type="similarity">
    <text evidence="1">Belongs to the peptidase M10A family.</text>
</comment>
<comment type="cofactor">
    <cofactor evidence="9">
        <name>Ca(2+)</name>
        <dbReference type="ChEBI" id="CHEBI:29108"/>
    </cofactor>
    <text evidence="9">Can bind about 5 Ca(2+) ions per subunit.</text>
</comment>
<dbReference type="Gene3D" id="3.40.390.10">
    <property type="entry name" value="Collagenase (Catalytic Domain)"/>
    <property type="match status" value="1"/>
</dbReference>
<dbReference type="InterPro" id="IPR021190">
    <property type="entry name" value="Pept_M10A"/>
</dbReference>
<dbReference type="InterPro" id="IPR036365">
    <property type="entry name" value="PGBD-like_sf"/>
</dbReference>
<dbReference type="InterPro" id="IPR001818">
    <property type="entry name" value="Pept_M10_metallopeptidase"/>
</dbReference>
<feature type="binding site" evidence="9">
    <location>
        <position position="263"/>
    </location>
    <ligand>
        <name>Ca(2+)</name>
        <dbReference type="ChEBI" id="CHEBI:29108"/>
        <label>3</label>
    </ligand>
</feature>
<feature type="active site" evidence="8">
    <location>
        <position position="284"/>
    </location>
</feature>
<keyword evidence="4" id="KW-0732">Signal</keyword>
<evidence type="ECO:0000256" key="3">
    <source>
        <dbReference type="ARBA" id="ARBA00022723"/>
    </source>
</evidence>
<feature type="binding site" evidence="9">
    <location>
        <position position="221"/>
    </location>
    <ligand>
        <name>Zn(2+)</name>
        <dbReference type="ChEBI" id="CHEBI:29105"/>
        <label>1</label>
    </ligand>
</feature>
<dbReference type="InterPro" id="IPR033739">
    <property type="entry name" value="M10A_MMP"/>
</dbReference>
<dbReference type="SMART" id="SM00235">
    <property type="entry name" value="ZnMc"/>
    <property type="match status" value="1"/>
</dbReference>
<dbReference type="InterPro" id="IPR006026">
    <property type="entry name" value="Peptidase_Metallo"/>
</dbReference>
<keyword evidence="7" id="KW-0482">Metalloprotease</keyword>
<dbReference type="SUPFAM" id="SSF47090">
    <property type="entry name" value="PGBD-like"/>
    <property type="match status" value="1"/>
</dbReference>
<dbReference type="GO" id="GO:0005615">
    <property type="term" value="C:extracellular space"/>
    <property type="evidence" value="ECO:0007669"/>
    <property type="project" value="TreeGrafter"/>
</dbReference>
<feature type="binding site" evidence="9">
    <location>
        <position position="223"/>
    </location>
    <ligand>
        <name>Zn(2+)</name>
        <dbReference type="ChEBI" id="CHEBI:29105"/>
        <label>1</label>
    </ligand>
</feature>
<keyword evidence="6 9" id="KW-0862">Zinc</keyword>
<protein>
    <submittedName>
        <fullName evidence="12">ZnMc domain-containing protein</fullName>
    </submittedName>
</protein>
<feature type="binding site" evidence="9">
    <location>
        <position position="301"/>
    </location>
    <ligand>
        <name>Zn(2+)</name>
        <dbReference type="ChEBI" id="CHEBI:29105"/>
        <label>2</label>
        <note>catalytic</note>
    </ligand>
</feature>
<dbReference type="GO" id="GO:0031012">
    <property type="term" value="C:extracellular matrix"/>
    <property type="evidence" value="ECO:0007669"/>
    <property type="project" value="InterPro"/>
</dbReference>
<organism evidence="11 12">
    <name type="scientific">Parastrongyloides trichosuri</name>
    <name type="common">Possum-specific nematode worm</name>
    <dbReference type="NCBI Taxonomy" id="131310"/>
    <lineage>
        <taxon>Eukaryota</taxon>
        <taxon>Metazoa</taxon>
        <taxon>Ecdysozoa</taxon>
        <taxon>Nematoda</taxon>
        <taxon>Chromadorea</taxon>
        <taxon>Rhabditida</taxon>
        <taxon>Tylenchina</taxon>
        <taxon>Panagrolaimomorpha</taxon>
        <taxon>Strongyloidoidea</taxon>
        <taxon>Strongyloididae</taxon>
        <taxon>Parastrongyloides</taxon>
    </lineage>
</organism>
<dbReference type="InterPro" id="IPR002477">
    <property type="entry name" value="Peptidoglycan-bd-like"/>
</dbReference>
<dbReference type="PRINTS" id="PR00138">
    <property type="entry name" value="MATRIXIN"/>
</dbReference>
<comment type="cofactor">
    <cofactor evidence="9">
        <name>Zn(2+)</name>
        <dbReference type="ChEBI" id="CHEBI:29105"/>
    </cofactor>
    <text evidence="9">Binds 2 Zn(2+) ions per subunit.</text>
</comment>
<feature type="binding site" evidence="9">
    <location>
        <position position="263"/>
    </location>
    <ligand>
        <name>Ca(2+)</name>
        <dbReference type="ChEBI" id="CHEBI:29108"/>
        <label>1</label>
    </ligand>
</feature>
<feature type="binding site" evidence="9">
    <location>
        <position position="283"/>
    </location>
    <ligand>
        <name>Zn(2+)</name>
        <dbReference type="ChEBI" id="CHEBI:29105"/>
        <label>2</label>
        <note>catalytic</note>
    </ligand>
</feature>
<dbReference type="Proteomes" id="UP000038045">
    <property type="component" value="Unplaced"/>
</dbReference>
<feature type="binding site" evidence="9">
    <location>
        <position position="256"/>
    </location>
    <ligand>
        <name>Ca(2+)</name>
        <dbReference type="ChEBI" id="CHEBI:29108"/>
        <label>2</label>
    </ligand>
</feature>
<evidence type="ECO:0000256" key="8">
    <source>
        <dbReference type="PIRSR" id="PIRSR621190-1"/>
    </source>
</evidence>
<dbReference type="Pfam" id="PF01471">
    <property type="entry name" value="PG_binding_1"/>
    <property type="match status" value="1"/>
</dbReference>
<dbReference type="PANTHER" id="PTHR10201">
    <property type="entry name" value="MATRIX METALLOPROTEINASE"/>
    <property type="match status" value="1"/>
</dbReference>
<dbReference type="Pfam" id="PF00413">
    <property type="entry name" value="Peptidase_M10"/>
    <property type="match status" value="1"/>
</dbReference>
<feature type="binding site" evidence="9">
    <location>
        <position position="261"/>
    </location>
    <ligand>
        <name>Ca(2+)</name>
        <dbReference type="ChEBI" id="CHEBI:29108"/>
        <label>1</label>
    </ligand>
</feature>
<reference evidence="12" key="1">
    <citation type="submission" date="2017-02" db="UniProtKB">
        <authorList>
            <consortium name="WormBaseParasite"/>
        </authorList>
    </citation>
    <scope>IDENTIFICATION</scope>
</reference>
<dbReference type="GO" id="GO:0008270">
    <property type="term" value="F:zinc ion binding"/>
    <property type="evidence" value="ECO:0007669"/>
    <property type="project" value="InterPro"/>
</dbReference>
<evidence type="ECO:0000256" key="9">
    <source>
        <dbReference type="PIRSR" id="PIRSR621190-2"/>
    </source>
</evidence>
<evidence type="ECO:0000313" key="12">
    <source>
        <dbReference type="WBParaSite" id="PTRK_0001229600.1"/>
    </source>
</evidence>
<feature type="domain" description="Peptidase metallopeptidase" evidence="10">
    <location>
        <begin position="148"/>
        <end position="329"/>
    </location>
</feature>
<evidence type="ECO:0000256" key="2">
    <source>
        <dbReference type="ARBA" id="ARBA00022670"/>
    </source>
</evidence>
<dbReference type="GO" id="GO:0006508">
    <property type="term" value="P:proteolysis"/>
    <property type="evidence" value="ECO:0007669"/>
    <property type="project" value="UniProtKB-KW"/>
</dbReference>
<feature type="binding site" evidence="9">
    <location>
        <position position="258"/>
    </location>
    <ligand>
        <name>Zn(2+)</name>
        <dbReference type="ChEBI" id="CHEBI:29105"/>
        <label>1</label>
    </ligand>
</feature>
<dbReference type="STRING" id="131310.A0A0N4ZUN3"/>
<evidence type="ECO:0000256" key="6">
    <source>
        <dbReference type="ARBA" id="ARBA00022833"/>
    </source>
</evidence>
<proteinExistence type="inferred from homology"/>
<dbReference type="GO" id="GO:0030574">
    <property type="term" value="P:collagen catabolic process"/>
    <property type="evidence" value="ECO:0007669"/>
    <property type="project" value="TreeGrafter"/>
</dbReference>
<feature type="binding site" evidence="9">
    <location>
        <position position="293"/>
    </location>
    <ligand>
        <name>Zn(2+)</name>
        <dbReference type="ChEBI" id="CHEBI:29105"/>
        <label>2</label>
        <note>catalytic</note>
    </ligand>
</feature>
<keyword evidence="3 9" id="KW-0479">Metal-binding</keyword>
<dbReference type="InterPro" id="IPR024079">
    <property type="entry name" value="MetalloPept_cat_dom_sf"/>
</dbReference>
<sequence length="510" mass="59249">MYFLNLSRHFCFNYTLLIFYWILCILVHKNGINCIPIDKSSINYINSKSEIYSSSSGYEIVSLQNPDISNAIEFLNLYGYIHNSIPTNKEFSHALKRFQDFNSLDVTGNLDSETLYAMDKPRCGNPDYIKSHVHRRSKRFQTVAKWENKIVDGELSLKWYIGSYTKDMSRSDLKQTVQKAFYVWSSQHKLHTVSKKFVLSFNEAESESDADIVIKFAEGDHGDQKSFDGPGSPNKGNILAHTFFPNKQVHLKLNGDIHLDDYENWVSENSRKEGVNLLQVLIHEIGHSLGLGHSKKKQSVMFLQYKRDHSSRPKLDIDDMCGLYWTYIGKNEMCLQYFTLSDVAFMHTASDYDEIINDQFKEEANLIDKIEDNYSKDLSYKHIKKLLKHSEVPLCKQDPRIERHFKLMLSKHLSFSDSASSIRAKMMCAFYEGLHKTYNTGVTIDLEKIRIQYQLHDVKHLPIVNNNSSLDETDIPIDSPLLDSSHYNEEYFEKLLQLIYNETGDMEFSF</sequence>
<dbReference type="SUPFAM" id="SSF55486">
    <property type="entry name" value="Metalloproteases ('zincins'), catalytic domain"/>
    <property type="match status" value="1"/>
</dbReference>
<feature type="binding site" evidence="9">
    <location>
        <position position="211"/>
    </location>
    <ligand>
        <name>Ca(2+)</name>
        <dbReference type="ChEBI" id="CHEBI:29108"/>
        <label>2</label>
    </ligand>
</feature>
<keyword evidence="11" id="KW-1185">Reference proteome</keyword>
<accession>A0A0N4ZUN3</accession>
<feature type="binding site" evidence="9">
    <location>
        <position position="167"/>
    </location>
    <ligand>
        <name>Ca(2+)</name>
        <dbReference type="ChEBI" id="CHEBI:29108"/>
        <label>1</label>
    </ligand>
</feature>
<name>A0A0N4ZUN3_PARTI</name>
<keyword evidence="2" id="KW-0645">Protease</keyword>
<evidence type="ECO:0000256" key="5">
    <source>
        <dbReference type="ARBA" id="ARBA00022801"/>
    </source>
</evidence>
<dbReference type="GO" id="GO:0004222">
    <property type="term" value="F:metalloendopeptidase activity"/>
    <property type="evidence" value="ECO:0007669"/>
    <property type="project" value="InterPro"/>
</dbReference>
<keyword evidence="5" id="KW-0378">Hydrolase</keyword>
<evidence type="ECO:0000256" key="7">
    <source>
        <dbReference type="ARBA" id="ARBA00023049"/>
    </source>
</evidence>
<dbReference type="PANTHER" id="PTHR10201:SF291">
    <property type="entry name" value="MATRIX METALLOPROTEINASE 1, ISOFORM C-RELATED"/>
    <property type="match status" value="1"/>
</dbReference>
<evidence type="ECO:0000256" key="4">
    <source>
        <dbReference type="ARBA" id="ARBA00022729"/>
    </source>
</evidence>
<dbReference type="AlphaFoldDB" id="A0A0N4ZUN3"/>
<evidence type="ECO:0000259" key="10">
    <source>
        <dbReference type="SMART" id="SM00235"/>
    </source>
</evidence>
<dbReference type="WBParaSite" id="PTRK_0001229600.1">
    <property type="protein sequence ID" value="PTRK_0001229600.1"/>
    <property type="gene ID" value="PTRK_0001229600"/>
</dbReference>